<evidence type="ECO:0000256" key="8">
    <source>
        <dbReference type="HAMAP-Rule" id="MF_00087"/>
    </source>
</evidence>
<evidence type="ECO:0000259" key="11">
    <source>
        <dbReference type="Pfam" id="PF01488"/>
    </source>
</evidence>
<dbReference type="PANTHER" id="PTHR43013:SF1">
    <property type="entry name" value="GLUTAMYL-TRNA REDUCTASE"/>
    <property type="match status" value="1"/>
</dbReference>
<comment type="pathway">
    <text evidence="1 8 9">Porphyrin-containing compound metabolism; protoporphyrin-IX biosynthesis; 5-aminolevulinate from L-glutamyl-tRNA(Glu): step 1/2.</text>
</comment>
<dbReference type="Pfam" id="PF01488">
    <property type="entry name" value="Shikimate_DH"/>
    <property type="match status" value="1"/>
</dbReference>
<dbReference type="EMBL" id="CP093846">
    <property type="protein sequence ID" value="UNS98284.1"/>
    <property type="molecule type" value="Genomic_DNA"/>
</dbReference>
<evidence type="ECO:0000256" key="7">
    <source>
        <dbReference type="ARBA" id="ARBA00047464"/>
    </source>
</evidence>
<dbReference type="Gene3D" id="3.30.460.30">
    <property type="entry name" value="Glutamyl-tRNA reductase, N-terminal domain"/>
    <property type="match status" value="1"/>
</dbReference>
<accession>A0ABY3XUZ6</accession>
<dbReference type="SUPFAM" id="SSF51735">
    <property type="entry name" value="NAD(P)-binding Rossmann-fold domains"/>
    <property type="match status" value="1"/>
</dbReference>
<feature type="domain" description="Quinate/shikimate 5-dehydrogenase/glutamyl-tRNA reductase" evidence="11">
    <location>
        <begin position="184"/>
        <end position="308"/>
    </location>
</feature>
<organism evidence="13 14">
    <name type="scientific">Streptomyces tubbatahanensis</name>
    <dbReference type="NCBI Taxonomy" id="2923272"/>
    <lineage>
        <taxon>Bacteria</taxon>
        <taxon>Bacillati</taxon>
        <taxon>Actinomycetota</taxon>
        <taxon>Actinomycetes</taxon>
        <taxon>Kitasatosporales</taxon>
        <taxon>Streptomycetaceae</taxon>
        <taxon>Streptomyces</taxon>
    </lineage>
</organism>
<feature type="active site" description="Nucleophile" evidence="8">
    <location>
        <position position="50"/>
    </location>
</feature>
<dbReference type="Pfam" id="PF00745">
    <property type="entry name" value="GlutR_dimer"/>
    <property type="match status" value="1"/>
</dbReference>
<feature type="binding site" evidence="8">
    <location>
        <begin position="49"/>
        <end position="52"/>
    </location>
    <ligand>
        <name>substrate</name>
    </ligand>
</feature>
<evidence type="ECO:0000259" key="10">
    <source>
        <dbReference type="Pfam" id="PF00745"/>
    </source>
</evidence>
<evidence type="ECO:0000256" key="6">
    <source>
        <dbReference type="ARBA" id="ARBA00023244"/>
    </source>
</evidence>
<dbReference type="InterPro" id="IPR036343">
    <property type="entry name" value="GluRdtase_N_sf"/>
</dbReference>
<dbReference type="InterPro" id="IPR006151">
    <property type="entry name" value="Shikm_DH/Glu-tRNA_Rdtase"/>
</dbReference>
<dbReference type="SUPFAM" id="SSF69742">
    <property type="entry name" value="Glutamyl tRNA-reductase catalytic, N-terminal domain"/>
    <property type="match status" value="1"/>
</dbReference>
<comment type="similarity">
    <text evidence="2 8 9">Belongs to the glutamyl-tRNA reductase family.</text>
</comment>
<dbReference type="Pfam" id="PF05201">
    <property type="entry name" value="GlutR_N"/>
    <property type="match status" value="1"/>
</dbReference>
<dbReference type="GO" id="GO:0008883">
    <property type="term" value="F:glutamyl-tRNA reductase activity"/>
    <property type="evidence" value="ECO:0007669"/>
    <property type="project" value="UniProtKB-EC"/>
</dbReference>
<dbReference type="RefSeq" id="WP_242753135.1">
    <property type="nucleotide sequence ID" value="NZ_CP093846.1"/>
</dbReference>
<keyword evidence="14" id="KW-1185">Reference proteome</keyword>
<keyword evidence="5 8" id="KW-0560">Oxidoreductase</keyword>
<feature type="site" description="Important for activity" evidence="8">
    <location>
        <position position="99"/>
    </location>
</feature>
<dbReference type="Proteomes" id="UP001202244">
    <property type="component" value="Chromosome"/>
</dbReference>
<dbReference type="CDD" id="cd05213">
    <property type="entry name" value="NAD_bind_Glutamyl_tRNA_reduct"/>
    <property type="match status" value="1"/>
</dbReference>
<proteinExistence type="inferred from homology"/>
<feature type="binding site" evidence="8">
    <location>
        <position position="120"/>
    </location>
    <ligand>
        <name>substrate</name>
    </ligand>
</feature>
<feature type="domain" description="Tetrapyrrole biosynthesis glutamyl-tRNA reductase dimerisation" evidence="10">
    <location>
        <begin position="323"/>
        <end position="421"/>
    </location>
</feature>
<keyword evidence="4 8" id="KW-0521">NADP</keyword>
<evidence type="ECO:0000256" key="4">
    <source>
        <dbReference type="ARBA" id="ARBA00022857"/>
    </source>
</evidence>
<feature type="binding site" evidence="8">
    <location>
        <position position="109"/>
    </location>
    <ligand>
        <name>substrate</name>
    </ligand>
</feature>
<protein>
    <recommendedName>
        <fullName evidence="3 8">Glutamyl-tRNA reductase</fullName>
        <shortName evidence="8">GluTR</shortName>
        <ecNumber evidence="3 8">1.2.1.70</ecNumber>
    </recommendedName>
</protein>
<gene>
    <name evidence="8" type="primary">hemA</name>
    <name evidence="13" type="ORF">MMF93_18865</name>
</gene>
<keyword evidence="6 8" id="KW-0627">Porphyrin biosynthesis</keyword>
<dbReference type="PANTHER" id="PTHR43013">
    <property type="entry name" value="GLUTAMYL-TRNA REDUCTASE"/>
    <property type="match status" value="1"/>
</dbReference>
<dbReference type="NCBIfam" id="NF000744">
    <property type="entry name" value="PRK00045.1-3"/>
    <property type="match status" value="1"/>
</dbReference>
<evidence type="ECO:0000256" key="3">
    <source>
        <dbReference type="ARBA" id="ARBA00012970"/>
    </source>
</evidence>
<comment type="subunit">
    <text evidence="8">Homodimer.</text>
</comment>
<evidence type="ECO:0000256" key="2">
    <source>
        <dbReference type="ARBA" id="ARBA00005916"/>
    </source>
</evidence>
<dbReference type="NCBIfam" id="TIGR01035">
    <property type="entry name" value="hemA"/>
    <property type="match status" value="1"/>
</dbReference>
<evidence type="ECO:0000259" key="12">
    <source>
        <dbReference type="Pfam" id="PF05201"/>
    </source>
</evidence>
<feature type="domain" description="Glutamyl-tRNA reductase N-terminal" evidence="12">
    <location>
        <begin position="6"/>
        <end position="156"/>
    </location>
</feature>
<dbReference type="PROSITE" id="PS00747">
    <property type="entry name" value="GLUTR"/>
    <property type="match status" value="1"/>
</dbReference>
<evidence type="ECO:0000313" key="14">
    <source>
        <dbReference type="Proteomes" id="UP001202244"/>
    </source>
</evidence>
<dbReference type="InterPro" id="IPR015895">
    <property type="entry name" value="4pyrrol_synth_GluRdtase_N"/>
</dbReference>
<evidence type="ECO:0000313" key="13">
    <source>
        <dbReference type="EMBL" id="UNS98284.1"/>
    </source>
</evidence>
<feature type="binding site" evidence="8">
    <location>
        <begin position="192"/>
        <end position="197"/>
    </location>
    <ligand>
        <name>NADP(+)</name>
        <dbReference type="ChEBI" id="CHEBI:58349"/>
    </ligand>
</feature>
<comment type="domain">
    <text evidence="8">Possesses an unusual extended V-shaped dimeric structure with each monomer consisting of three distinct domains arranged along a curved 'spinal' alpha-helix. The N-terminal catalytic domain specifically recognizes the glutamate moiety of the substrate. The second domain is the NADPH-binding domain, and the third C-terminal domain is responsible for dimerization.</text>
</comment>
<comment type="function">
    <text evidence="8">Catalyzes the NADPH-dependent reduction of glutamyl-tRNA(Glu) to glutamate 1-semialdehyde (GSA).</text>
</comment>
<sequence length="437" mass="45457">MSLLVVGLSHRSAPVSVLERAALEPGERGKLLQDTVGAEPAAEAAVLSTCNRIELYADVDKFHAGVAELSTLLAQHSGVSLDELTPYLYVHYEDRAVHHLFSVACGLDSMVVGEGQILGQIKDALAVAQEQHTAGRLLNDLFQQALRVGKRAHSETGIDKAGQSLVTFGLEQLAAGASVAEWAYGKRALVIGAGSMSSLAAVTLARAGVGELVIANRTLARAERLAESLQGRAVPMAAVAGELAAADVVVSCTGATGLVLSASGIEAAAGGRRREAALAVLDLAMPRDVDVAAHRIDGVRLVDIESLADAEADAPMAGDVEAVRALVAEEVAAFGAAQRAATITPTVVALRTMAADVVAGELARLEGRLHGMDDKLRAEVTQTVRRVVDKLLHAPTVRVKQLAGEPGGAGYADALRELFDLDPQAVAAVSNPEQERQ</sequence>
<reference evidence="13 14" key="1">
    <citation type="journal article" date="2023" name="Microbiol. Spectr.">
        <title>Synergy between Genome Mining, Metabolomics, and Bioinformatics Uncovers Antibacterial Chlorinated Carbazole Alkaloids and Their Biosynthetic Gene Cluster from Streptomyces tubbatahanensis sp. nov., a Novel Actinomycete Isolated from Sulu Sea, Philippines.</title>
        <authorList>
            <person name="Tenebro C.P."/>
            <person name="Trono D.J.V.L."/>
            <person name="Balida L.A.P."/>
            <person name="Bayog L.K.A."/>
            <person name="Bruna J.R."/>
            <person name="Sabido E.M."/>
            <person name="Caspe D.P.C."/>
            <person name="de Los Santos E.L.C."/>
            <person name="Saludes J.P."/>
            <person name="Dalisay D.S."/>
        </authorList>
    </citation>
    <scope>NUCLEOTIDE SEQUENCE [LARGE SCALE GENOMIC DNA]</scope>
    <source>
        <strain evidence="13 14">DSD3025</strain>
    </source>
</reference>
<dbReference type="InterPro" id="IPR036291">
    <property type="entry name" value="NAD(P)-bd_dom_sf"/>
</dbReference>
<comment type="catalytic activity">
    <reaction evidence="7 8 9">
        <text>(S)-4-amino-5-oxopentanoate + tRNA(Glu) + NADP(+) = L-glutamyl-tRNA(Glu) + NADPH + H(+)</text>
        <dbReference type="Rhea" id="RHEA:12344"/>
        <dbReference type="Rhea" id="RHEA-COMP:9663"/>
        <dbReference type="Rhea" id="RHEA-COMP:9680"/>
        <dbReference type="ChEBI" id="CHEBI:15378"/>
        <dbReference type="ChEBI" id="CHEBI:57501"/>
        <dbReference type="ChEBI" id="CHEBI:57783"/>
        <dbReference type="ChEBI" id="CHEBI:58349"/>
        <dbReference type="ChEBI" id="CHEBI:78442"/>
        <dbReference type="ChEBI" id="CHEBI:78520"/>
        <dbReference type="EC" id="1.2.1.70"/>
    </reaction>
</comment>
<dbReference type="InterPro" id="IPR036453">
    <property type="entry name" value="GluRdtase_dimer_dom_sf"/>
</dbReference>
<evidence type="ECO:0000256" key="1">
    <source>
        <dbReference type="ARBA" id="ARBA00005059"/>
    </source>
</evidence>
<name>A0ABY3XUZ6_9ACTN</name>
<dbReference type="HAMAP" id="MF_00087">
    <property type="entry name" value="Glu_tRNA_reductase"/>
    <property type="match status" value="1"/>
</dbReference>
<feature type="binding site" evidence="8">
    <location>
        <begin position="114"/>
        <end position="116"/>
    </location>
    <ligand>
        <name>substrate</name>
    </ligand>
</feature>
<dbReference type="Gene3D" id="3.40.50.720">
    <property type="entry name" value="NAD(P)-binding Rossmann-like Domain"/>
    <property type="match status" value="1"/>
</dbReference>
<dbReference type="SUPFAM" id="SSF69075">
    <property type="entry name" value="Glutamyl tRNA-reductase dimerization domain"/>
    <property type="match status" value="1"/>
</dbReference>
<dbReference type="PIRSF" id="PIRSF000445">
    <property type="entry name" value="4pyrrol_synth_GluRdtase"/>
    <property type="match status" value="1"/>
</dbReference>
<comment type="miscellaneous">
    <text evidence="8">During catalysis, the active site Cys acts as a nucleophile attacking the alpha-carbonyl group of tRNA-bound glutamate with the formation of a thioester intermediate between enzyme and glutamate, and the concomitant release of tRNA(Glu). The thioester intermediate is finally reduced by direct hydride transfer from NADPH, to form the product GSA.</text>
</comment>
<evidence type="ECO:0000256" key="5">
    <source>
        <dbReference type="ARBA" id="ARBA00023002"/>
    </source>
</evidence>
<dbReference type="InterPro" id="IPR018214">
    <property type="entry name" value="GluRdtase_CS"/>
</dbReference>
<evidence type="ECO:0000256" key="9">
    <source>
        <dbReference type="RuleBase" id="RU000584"/>
    </source>
</evidence>
<dbReference type="InterPro" id="IPR015896">
    <property type="entry name" value="4pyrrol_synth_GluRdtase_dimer"/>
</dbReference>
<dbReference type="InterPro" id="IPR000343">
    <property type="entry name" value="4pyrrol_synth_GluRdtase"/>
</dbReference>
<dbReference type="EC" id="1.2.1.70" evidence="3 8"/>